<accession>A0A8I3XDH1</accession>
<reference evidence="3" key="2">
    <citation type="submission" date="2025-08" db="UniProtKB">
        <authorList>
            <consortium name="Ensembl"/>
        </authorList>
    </citation>
    <scope>IDENTIFICATION</scope>
</reference>
<evidence type="ECO:0000256" key="1">
    <source>
        <dbReference type="SAM" id="Coils"/>
    </source>
</evidence>
<evidence type="ECO:0000313" key="3">
    <source>
        <dbReference type="Ensembl" id="ENSCJAP00000092819.1"/>
    </source>
</evidence>
<sequence length="269" mass="31857">MTELDFRRWIMRNFCELKEHVLNQCKETKELKKRYEEMITRMDNLERNMNELKDLKNTMRELREACTSFNSRIDQAEERISEVEDQLNEIKRETKIREKSAKRNEQSLQEMWDYVKRPNLRLIGVPECDKERPCLKKQKKKQTKKDLTTNGSIVLVERGPGNSRPGPGSEYPGPVCLVHCSILGAQRVLSTQQMFQKICVSEFNCEVSQPWMFHENSKPSIICSNEYGKFPYCLLKYLDSDENIVSAPSLWILHQKIQLWIQKYLEKTQ</sequence>
<feature type="coiled-coil region" evidence="1">
    <location>
        <begin position="18"/>
        <end position="93"/>
    </location>
</feature>
<dbReference type="FunFam" id="1.20.5.390:FF:000005">
    <property type="entry name" value="LINE-1 retrotransposable element ORF1 protein"/>
    <property type="match status" value="1"/>
</dbReference>
<dbReference type="InterPro" id="IPR004244">
    <property type="entry name" value="Transposase_22"/>
</dbReference>
<organism evidence="3 4">
    <name type="scientific">Callithrix jacchus</name>
    <name type="common">White-tufted-ear marmoset</name>
    <name type="synonym">Simia Jacchus</name>
    <dbReference type="NCBI Taxonomy" id="9483"/>
    <lineage>
        <taxon>Eukaryota</taxon>
        <taxon>Metazoa</taxon>
        <taxon>Chordata</taxon>
        <taxon>Craniata</taxon>
        <taxon>Vertebrata</taxon>
        <taxon>Euteleostomi</taxon>
        <taxon>Mammalia</taxon>
        <taxon>Eutheria</taxon>
        <taxon>Euarchontoglires</taxon>
        <taxon>Primates</taxon>
        <taxon>Haplorrhini</taxon>
        <taxon>Platyrrhini</taxon>
        <taxon>Cebidae</taxon>
        <taxon>Callitrichinae</taxon>
        <taxon>Callithrix</taxon>
        <taxon>Callithrix</taxon>
    </lineage>
</organism>
<reference evidence="3 4" key="1">
    <citation type="submission" date="2009-03" db="EMBL/GenBank/DDBJ databases">
        <authorList>
            <person name="Warren W."/>
            <person name="Ye L."/>
            <person name="Minx P."/>
            <person name="Worley K."/>
            <person name="Gibbs R."/>
            <person name="Wilson R.K."/>
        </authorList>
    </citation>
    <scope>NUCLEOTIDE SEQUENCE [LARGE SCALE GENOMIC DNA]</scope>
</reference>
<dbReference type="AlphaFoldDB" id="A0A8I3XDH1"/>
<reference evidence="3" key="3">
    <citation type="submission" date="2025-09" db="UniProtKB">
        <authorList>
            <consortium name="Ensembl"/>
        </authorList>
    </citation>
    <scope>IDENTIFICATION</scope>
</reference>
<evidence type="ECO:0000259" key="2">
    <source>
        <dbReference type="Pfam" id="PF17489"/>
    </source>
</evidence>
<dbReference type="Proteomes" id="UP000008225">
    <property type="component" value="Chromosome 17"/>
</dbReference>
<keyword evidence="1" id="KW-0175">Coiled coil</keyword>
<dbReference type="Gene3D" id="1.20.5.390">
    <property type="entry name" value="L1 transposable element, trimerization domain"/>
    <property type="match status" value="1"/>
</dbReference>
<keyword evidence="4" id="KW-1185">Reference proteome</keyword>
<protein>
    <recommendedName>
        <fullName evidence="2">L1 transposable element trimerization domain-containing protein</fullName>
    </recommendedName>
</protein>
<dbReference type="InterPro" id="IPR035301">
    <property type="entry name" value="L1_trimer"/>
</dbReference>
<name>A0A8I3XDH1_CALJA</name>
<evidence type="ECO:0000313" key="4">
    <source>
        <dbReference type="Proteomes" id="UP000008225"/>
    </source>
</evidence>
<proteinExistence type="predicted"/>
<dbReference type="PANTHER" id="PTHR11505">
    <property type="entry name" value="L1 TRANSPOSABLE ELEMENT-RELATED"/>
    <property type="match status" value="1"/>
</dbReference>
<dbReference type="GeneTree" id="ENSGT01130000278485"/>
<feature type="domain" description="L1 transposable element trimerization" evidence="2">
    <location>
        <begin position="72"/>
        <end position="114"/>
    </location>
</feature>
<dbReference type="Ensembl" id="ENSCJAT00000127901.1">
    <property type="protein sequence ID" value="ENSCJAP00000092819.1"/>
    <property type="gene ID" value="ENSCJAG00000079923.1"/>
</dbReference>
<dbReference type="Pfam" id="PF17489">
    <property type="entry name" value="Tnp_22_trimer"/>
    <property type="match status" value="1"/>
</dbReference>